<dbReference type="FunCoup" id="A0A671W136">
    <property type="interactions" value="8"/>
</dbReference>
<dbReference type="InParanoid" id="A0A671W136"/>
<dbReference type="InterPro" id="IPR016186">
    <property type="entry name" value="C-type_lectin-like/link_sf"/>
</dbReference>
<dbReference type="AlphaFoldDB" id="A0A671W136"/>
<reference evidence="3" key="1">
    <citation type="submission" date="2021-04" db="EMBL/GenBank/DDBJ databases">
        <authorList>
            <consortium name="Wellcome Sanger Institute Data Sharing"/>
        </authorList>
    </citation>
    <scope>NUCLEOTIDE SEQUENCE [LARGE SCALE GENOMIC DNA]</scope>
</reference>
<dbReference type="Proteomes" id="UP000472265">
    <property type="component" value="Chromosome 17"/>
</dbReference>
<feature type="domain" description="C-type lectin" evidence="2">
    <location>
        <begin position="88"/>
        <end position="208"/>
    </location>
</feature>
<dbReference type="GeneTree" id="ENSGT01030000234823"/>
<dbReference type="InterPro" id="IPR050111">
    <property type="entry name" value="C-type_lectin/snaclec_domain"/>
</dbReference>
<keyword evidence="4" id="KW-1185">Reference proteome</keyword>
<keyword evidence="1" id="KW-0175">Coiled coil</keyword>
<dbReference type="Ensembl" id="ENSSAUT00010032016.1">
    <property type="protein sequence ID" value="ENSSAUP00010030376.1"/>
    <property type="gene ID" value="ENSSAUG00010013022.1"/>
</dbReference>
<accession>A0A671W136</accession>
<name>A0A671W136_SPAAU</name>
<dbReference type="InterPro" id="IPR001304">
    <property type="entry name" value="C-type_lectin-like"/>
</dbReference>
<dbReference type="InterPro" id="IPR016187">
    <property type="entry name" value="CTDL_fold"/>
</dbReference>
<organism evidence="3 4">
    <name type="scientific">Sparus aurata</name>
    <name type="common">Gilthead sea bream</name>
    <dbReference type="NCBI Taxonomy" id="8175"/>
    <lineage>
        <taxon>Eukaryota</taxon>
        <taxon>Metazoa</taxon>
        <taxon>Chordata</taxon>
        <taxon>Craniata</taxon>
        <taxon>Vertebrata</taxon>
        <taxon>Euteleostomi</taxon>
        <taxon>Actinopterygii</taxon>
        <taxon>Neopterygii</taxon>
        <taxon>Teleostei</taxon>
        <taxon>Neoteleostei</taxon>
        <taxon>Acanthomorphata</taxon>
        <taxon>Eupercaria</taxon>
        <taxon>Spariformes</taxon>
        <taxon>Sparidae</taxon>
        <taxon>Sparus</taxon>
    </lineage>
</organism>
<dbReference type="PROSITE" id="PS50041">
    <property type="entry name" value="C_TYPE_LECTIN_2"/>
    <property type="match status" value="1"/>
</dbReference>
<reference evidence="3" key="3">
    <citation type="submission" date="2025-09" db="UniProtKB">
        <authorList>
            <consortium name="Ensembl"/>
        </authorList>
    </citation>
    <scope>IDENTIFICATION</scope>
</reference>
<protein>
    <recommendedName>
        <fullName evidence="2">C-type lectin domain-containing protein</fullName>
    </recommendedName>
</protein>
<dbReference type="Gene3D" id="3.10.100.10">
    <property type="entry name" value="Mannose-Binding Protein A, subunit A"/>
    <property type="match status" value="1"/>
</dbReference>
<proteinExistence type="predicted"/>
<reference evidence="3" key="2">
    <citation type="submission" date="2025-08" db="UniProtKB">
        <authorList>
            <consortium name="Ensembl"/>
        </authorList>
    </citation>
    <scope>IDENTIFICATION</scope>
</reference>
<dbReference type="Pfam" id="PF00059">
    <property type="entry name" value="Lectin_C"/>
    <property type="match status" value="1"/>
</dbReference>
<dbReference type="PANTHER" id="PTHR22803">
    <property type="entry name" value="MANNOSE, PHOSPHOLIPASE, LECTIN RECEPTOR RELATED"/>
    <property type="match status" value="1"/>
</dbReference>
<evidence type="ECO:0000259" key="2">
    <source>
        <dbReference type="PROSITE" id="PS50041"/>
    </source>
</evidence>
<dbReference type="SMART" id="SM00034">
    <property type="entry name" value="CLECT"/>
    <property type="match status" value="1"/>
</dbReference>
<evidence type="ECO:0000313" key="4">
    <source>
        <dbReference type="Proteomes" id="UP000472265"/>
    </source>
</evidence>
<evidence type="ECO:0000256" key="1">
    <source>
        <dbReference type="SAM" id="Coils"/>
    </source>
</evidence>
<dbReference type="SUPFAM" id="SSF56436">
    <property type="entry name" value="C-type lectin-like"/>
    <property type="match status" value="1"/>
</dbReference>
<evidence type="ECO:0000313" key="3">
    <source>
        <dbReference type="Ensembl" id="ENSSAUP00010030376.1"/>
    </source>
</evidence>
<sequence length="219" mass="25117">MFSINELSLNQHLPLSAIVVTSVISATTQRNNQLNENLTILLEINLKLTNINHKLNTTVKNLTVQFDKLNKSCAALKRNNLTEKMQDMENDCYKVYAAYFYQKTWDEAQADCKGKMSELAVINNEREKRSLWCQEYISEKSQALEEHNGYWIGLRVVHGKWMWVDGSNLTDISWIRRATPPEGHCAISVQNQGLKSVSCGDRHAWICEKKALSLTPRND</sequence>
<feature type="coiled-coil region" evidence="1">
    <location>
        <begin position="59"/>
        <end position="91"/>
    </location>
</feature>